<name>A0ABQ7K7A2_9FUNG</name>
<keyword evidence="2" id="KW-0812">Transmembrane</keyword>
<evidence type="ECO:0000313" key="4">
    <source>
        <dbReference type="Proteomes" id="UP001194696"/>
    </source>
</evidence>
<reference evidence="3 4" key="1">
    <citation type="journal article" date="2020" name="Fungal Divers.">
        <title>Resolving the Mortierellaceae phylogeny through synthesis of multi-gene phylogenetics and phylogenomics.</title>
        <authorList>
            <person name="Vandepol N."/>
            <person name="Liber J."/>
            <person name="Desiro A."/>
            <person name="Na H."/>
            <person name="Kennedy M."/>
            <person name="Barry K."/>
            <person name="Grigoriev I.V."/>
            <person name="Miller A.N."/>
            <person name="O'Donnell K."/>
            <person name="Stajich J.E."/>
            <person name="Bonito G."/>
        </authorList>
    </citation>
    <scope>NUCLEOTIDE SEQUENCE [LARGE SCALE GENOMIC DNA]</scope>
    <source>
        <strain evidence="3 4">AD045</strain>
    </source>
</reference>
<dbReference type="EMBL" id="JAAAIM010000183">
    <property type="protein sequence ID" value="KAG0292748.1"/>
    <property type="molecule type" value="Genomic_DNA"/>
</dbReference>
<proteinExistence type="predicted"/>
<accession>A0ABQ7K7A2</accession>
<organism evidence="3 4">
    <name type="scientific">Linnemannia gamsii</name>
    <dbReference type="NCBI Taxonomy" id="64522"/>
    <lineage>
        <taxon>Eukaryota</taxon>
        <taxon>Fungi</taxon>
        <taxon>Fungi incertae sedis</taxon>
        <taxon>Mucoromycota</taxon>
        <taxon>Mortierellomycotina</taxon>
        <taxon>Mortierellomycetes</taxon>
        <taxon>Mortierellales</taxon>
        <taxon>Mortierellaceae</taxon>
        <taxon>Linnemannia</taxon>
    </lineage>
</organism>
<keyword evidence="2" id="KW-1133">Transmembrane helix</keyword>
<feature type="transmembrane region" description="Helical" evidence="2">
    <location>
        <begin position="101"/>
        <end position="119"/>
    </location>
</feature>
<protein>
    <submittedName>
        <fullName evidence="3">Uncharacterized protein</fullName>
    </submittedName>
</protein>
<evidence type="ECO:0000256" key="1">
    <source>
        <dbReference type="SAM" id="MobiDB-lite"/>
    </source>
</evidence>
<keyword evidence="4" id="KW-1185">Reference proteome</keyword>
<feature type="compositionally biased region" description="Low complexity" evidence="1">
    <location>
        <begin position="31"/>
        <end position="45"/>
    </location>
</feature>
<feature type="transmembrane region" description="Helical" evidence="2">
    <location>
        <begin position="225"/>
        <end position="248"/>
    </location>
</feature>
<evidence type="ECO:0000313" key="3">
    <source>
        <dbReference type="EMBL" id="KAG0292748.1"/>
    </source>
</evidence>
<gene>
    <name evidence="3" type="ORF">BGZ96_003728</name>
</gene>
<keyword evidence="2" id="KW-0472">Membrane</keyword>
<feature type="region of interest" description="Disordered" evidence="1">
    <location>
        <begin position="1"/>
        <end position="50"/>
    </location>
</feature>
<dbReference type="Proteomes" id="UP001194696">
    <property type="component" value="Unassembled WGS sequence"/>
</dbReference>
<comment type="caution">
    <text evidence="3">The sequence shown here is derived from an EMBL/GenBank/DDBJ whole genome shotgun (WGS) entry which is preliminary data.</text>
</comment>
<evidence type="ECO:0000256" key="2">
    <source>
        <dbReference type="SAM" id="Phobius"/>
    </source>
</evidence>
<sequence>MDERTSLVRSDNALNRANSPSHINNNGYDTGNGSQHNRHNNNNNQAPPWREDVARRDPWTSLKQVQRSLAVFQTWAAKILRENEESPIVNWVQNARVARTFMMIMNVIIGIFAFLLMGIEMVEMALREPILDYLFPESEMTLMVAGLTIIMEGELNNVWTGAFRHRKALISDFERRHQCCGYEQVNQRAIPKNCSEDPKYGFKVPCKAELTKDYERWQNRIQHLLLAQVTMLLPLLLLVMILSAIGFAKLKVRKQERLEDTEAQAEATVSSPAVDGRGTAHYERPLLEDVTAHIGASPFLIDVEAEPVRRTHDRPLMEPSLI</sequence>
<feature type="compositionally biased region" description="Polar residues" evidence="1">
    <location>
        <begin position="7"/>
        <end position="29"/>
    </location>
</feature>